<comment type="similarity">
    <text evidence="2 9">Belongs to the methyltransferase superfamily. L-isoaspartyl/D-aspartyl protein methyltransferase family.</text>
</comment>
<dbReference type="Gene3D" id="3.40.50.150">
    <property type="entry name" value="Vaccinia Virus protein VP39"/>
    <property type="match status" value="1"/>
</dbReference>
<dbReference type="GO" id="GO:0032259">
    <property type="term" value="P:methylation"/>
    <property type="evidence" value="ECO:0007669"/>
    <property type="project" value="UniProtKB-KW"/>
</dbReference>
<dbReference type="NCBIfam" id="NF001453">
    <property type="entry name" value="PRK00312.1"/>
    <property type="match status" value="1"/>
</dbReference>
<dbReference type="PANTHER" id="PTHR11579">
    <property type="entry name" value="PROTEIN-L-ISOASPARTATE O-METHYLTRANSFERASE"/>
    <property type="match status" value="1"/>
</dbReference>
<accession>A0ABD5ZP93</accession>
<evidence type="ECO:0000256" key="8">
    <source>
        <dbReference type="ARBA" id="ARBA00029295"/>
    </source>
</evidence>
<evidence type="ECO:0000256" key="3">
    <source>
        <dbReference type="ARBA" id="ARBA00022490"/>
    </source>
</evidence>
<gene>
    <name evidence="9" type="primary">pcm</name>
    <name evidence="10" type="ORF">ACFQJ4_07925</name>
</gene>
<dbReference type="GO" id="GO:0004719">
    <property type="term" value="F:protein-L-isoaspartate (D-aspartate) O-methyltransferase activity"/>
    <property type="evidence" value="ECO:0007669"/>
    <property type="project" value="UniProtKB-UniRule"/>
</dbReference>
<evidence type="ECO:0000256" key="2">
    <source>
        <dbReference type="ARBA" id="ARBA00005369"/>
    </source>
</evidence>
<dbReference type="EMBL" id="JBHTAP010000001">
    <property type="protein sequence ID" value="MFC7235238.1"/>
    <property type="molecule type" value="Genomic_DNA"/>
</dbReference>
<keyword evidence="11" id="KW-1185">Reference proteome</keyword>
<dbReference type="InterPro" id="IPR000682">
    <property type="entry name" value="PCMT"/>
</dbReference>
<sequence>MSRERDRERMVARLRERDDIGERALDALAAVPRHEFVPPARRDEAYADRPLPIGEGQTISAPHMVAAMADLLDPRPGDRVLEIGTGCGYHAAVTAELGADVFSVEYHAPLAERARERLDRLGYGVAVRAGDGREGWPEHAPYDACYLTCAAESVPDALFAQVRPGGTLLAPVGGATQRLVAFTVGEGACVRDRTDHGGVRFVPLL</sequence>
<evidence type="ECO:0000256" key="6">
    <source>
        <dbReference type="ARBA" id="ARBA00022691"/>
    </source>
</evidence>
<dbReference type="RefSeq" id="WP_382211170.1">
    <property type="nucleotide sequence ID" value="NZ_CP119802.1"/>
</dbReference>
<dbReference type="Proteomes" id="UP001596398">
    <property type="component" value="Unassembled WGS sequence"/>
</dbReference>
<dbReference type="SUPFAM" id="SSF53335">
    <property type="entry name" value="S-adenosyl-L-methionine-dependent methyltransferases"/>
    <property type="match status" value="1"/>
</dbReference>
<dbReference type="AlphaFoldDB" id="A0ABD5ZP93"/>
<proteinExistence type="inferred from homology"/>
<dbReference type="Pfam" id="PF01135">
    <property type="entry name" value="PCMT"/>
    <property type="match status" value="1"/>
</dbReference>
<dbReference type="EC" id="2.1.1.77" evidence="9"/>
<organism evidence="10 11">
    <name type="scientific">Halosegnis marinus</name>
    <dbReference type="NCBI Taxonomy" id="3034023"/>
    <lineage>
        <taxon>Archaea</taxon>
        <taxon>Methanobacteriati</taxon>
        <taxon>Methanobacteriota</taxon>
        <taxon>Stenosarchaea group</taxon>
        <taxon>Halobacteria</taxon>
        <taxon>Halobacteriales</taxon>
        <taxon>Natronomonadaceae</taxon>
        <taxon>Halosegnis</taxon>
    </lineage>
</organism>
<dbReference type="HAMAP" id="MF_00090">
    <property type="entry name" value="PIMT"/>
    <property type="match status" value="1"/>
</dbReference>
<comment type="function">
    <text evidence="7 9">Catalyzes the methyl esterification of L-isoaspartyl residues in peptides and proteins that result from spontaneous decomposition of normal L-aspartyl and L-asparaginyl residues. It plays a role in the repair and/or degradation of damaged proteins.</text>
</comment>
<keyword evidence="6 9" id="KW-0949">S-adenosyl-L-methionine</keyword>
<evidence type="ECO:0000256" key="9">
    <source>
        <dbReference type="HAMAP-Rule" id="MF_00090"/>
    </source>
</evidence>
<evidence type="ECO:0000313" key="11">
    <source>
        <dbReference type="Proteomes" id="UP001596398"/>
    </source>
</evidence>
<keyword evidence="3 9" id="KW-0963">Cytoplasm</keyword>
<comment type="subcellular location">
    <subcellularLocation>
        <location evidence="1 9">Cytoplasm</location>
    </subcellularLocation>
</comment>
<evidence type="ECO:0000256" key="4">
    <source>
        <dbReference type="ARBA" id="ARBA00022603"/>
    </source>
</evidence>
<comment type="caution">
    <text evidence="10">The sequence shown here is derived from an EMBL/GenBank/DDBJ whole genome shotgun (WGS) entry which is preliminary data.</text>
</comment>
<dbReference type="GO" id="GO:0005737">
    <property type="term" value="C:cytoplasm"/>
    <property type="evidence" value="ECO:0007669"/>
    <property type="project" value="UniProtKB-SubCell"/>
</dbReference>
<evidence type="ECO:0000256" key="7">
    <source>
        <dbReference type="ARBA" id="ARBA00025330"/>
    </source>
</evidence>
<feature type="active site" evidence="9">
    <location>
        <position position="60"/>
    </location>
</feature>
<dbReference type="InterPro" id="IPR029063">
    <property type="entry name" value="SAM-dependent_MTases_sf"/>
</dbReference>
<comment type="catalytic activity">
    <reaction evidence="8 9">
        <text>[protein]-L-isoaspartate + S-adenosyl-L-methionine = [protein]-L-isoaspartate alpha-methyl ester + S-adenosyl-L-homocysteine</text>
        <dbReference type="Rhea" id="RHEA:12705"/>
        <dbReference type="Rhea" id="RHEA-COMP:12143"/>
        <dbReference type="Rhea" id="RHEA-COMP:12144"/>
        <dbReference type="ChEBI" id="CHEBI:57856"/>
        <dbReference type="ChEBI" id="CHEBI:59789"/>
        <dbReference type="ChEBI" id="CHEBI:90596"/>
        <dbReference type="ChEBI" id="CHEBI:90598"/>
        <dbReference type="EC" id="2.1.1.77"/>
    </reaction>
</comment>
<evidence type="ECO:0000256" key="1">
    <source>
        <dbReference type="ARBA" id="ARBA00004496"/>
    </source>
</evidence>
<protein>
    <recommendedName>
        <fullName evidence="9">Protein-L-isoaspartate O-methyltransferase</fullName>
        <ecNumber evidence="9">2.1.1.77</ecNumber>
    </recommendedName>
    <alternativeName>
        <fullName evidence="9">L-isoaspartyl protein carboxyl methyltransferase</fullName>
    </alternativeName>
    <alternativeName>
        <fullName evidence="9">Protein L-isoaspartyl methyltransferase</fullName>
    </alternativeName>
    <alternativeName>
        <fullName evidence="9">Protein-beta-aspartate methyltransferase</fullName>
        <shortName evidence="9">PIMT</shortName>
    </alternativeName>
</protein>
<reference evidence="10 11" key="1">
    <citation type="journal article" date="2019" name="Int. J. Syst. Evol. Microbiol.">
        <title>The Global Catalogue of Microorganisms (GCM) 10K type strain sequencing project: providing services to taxonomists for standard genome sequencing and annotation.</title>
        <authorList>
            <consortium name="The Broad Institute Genomics Platform"/>
            <consortium name="The Broad Institute Genome Sequencing Center for Infectious Disease"/>
            <person name="Wu L."/>
            <person name="Ma J."/>
        </authorList>
    </citation>
    <scope>NUCLEOTIDE SEQUENCE [LARGE SCALE GENOMIC DNA]</scope>
    <source>
        <strain evidence="10 11">DT85</strain>
    </source>
</reference>
<evidence type="ECO:0000313" key="10">
    <source>
        <dbReference type="EMBL" id="MFC7235238.1"/>
    </source>
</evidence>
<evidence type="ECO:0000256" key="5">
    <source>
        <dbReference type="ARBA" id="ARBA00022679"/>
    </source>
</evidence>
<dbReference type="GeneID" id="79266928"/>
<dbReference type="GO" id="GO:0030091">
    <property type="term" value="P:protein repair"/>
    <property type="evidence" value="ECO:0007669"/>
    <property type="project" value="UniProtKB-UniRule"/>
</dbReference>
<keyword evidence="4 9" id="KW-0489">Methyltransferase</keyword>
<dbReference type="FunFam" id="3.40.50.150:FF:000010">
    <property type="entry name" value="Protein-L-isoaspartate O-methyltransferase"/>
    <property type="match status" value="1"/>
</dbReference>
<dbReference type="CDD" id="cd02440">
    <property type="entry name" value="AdoMet_MTases"/>
    <property type="match status" value="1"/>
</dbReference>
<dbReference type="NCBIfam" id="TIGR00080">
    <property type="entry name" value="pimt"/>
    <property type="match status" value="1"/>
</dbReference>
<dbReference type="PANTHER" id="PTHR11579:SF0">
    <property type="entry name" value="PROTEIN-L-ISOASPARTATE(D-ASPARTATE) O-METHYLTRANSFERASE"/>
    <property type="match status" value="1"/>
</dbReference>
<keyword evidence="5 9" id="KW-0808">Transferase</keyword>
<name>A0ABD5ZP93_9EURY</name>